<evidence type="ECO:0000313" key="2">
    <source>
        <dbReference type="EMBL" id="MFD2091483.1"/>
    </source>
</evidence>
<feature type="compositionally biased region" description="Acidic residues" evidence="1">
    <location>
        <begin position="199"/>
        <end position="212"/>
    </location>
</feature>
<accession>A0ABW4XAK8</accession>
<name>A0ABW4XAK8_9ACTN</name>
<dbReference type="Proteomes" id="UP001597402">
    <property type="component" value="Unassembled WGS sequence"/>
</dbReference>
<comment type="caution">
    <text evidence="2">The sequence shown here is derived from an EMBL/GenBank/DDBJ whole genome shotgun (WGS) entry which is preliminary data.</text>
</comment>
<evidence type="ECO:0000313" key="3">
    <source>
        <dbReference type="Proteomes" id="UP001597402"/>
    </source>
</evidence>
<feature type="compositionally biased region" description="Low complexity" evidence="1">
    <location>
        <begin position="154"/>
        <end position="171"/>
    </location>
</feature>
<feature type="compositionally biased region" description="Low complexity" evidence="1">
    <location>
        <begin position="185"/>
        <end position="198"/>
    </location>
</feature>
<keyword evidence="3" id="KW-1185">Reference proteome</keyword>
<reference evidence="3" key="1">
    <citation type="journal article" date="2019" name="Int. J. Syst. Evol. Microbiol.">
        <title>The Global Catalogue of Microorganisms (GCM) 10K type strain sequencing project: providing services to taxonomists for standard genome sequencing and annotation.</title>
        <authorList>
            <consortium name="The Broad Institute Genomics Platform"/>
            <consortium name="The Broad Institute Genome Sequencing Center for Infectious Disease"/>
            <person name="Wu L."/>
            <person name="Ma J."/>
        </authorList>
    </citation>
    <scope>NUCLEOTIDE SEQUENCE [LARGE SCALE GENOMIC DNA]</scope>
    <source>
        <strain evidence="3">JCM 3338</strain>
    </source>
</reference>
<feature type="region of interest" description="Disordered" evidence="1">
    <location>
        <begin position="145"/>
        <end position="225"/>
    </location>
</feature>
<dbReference type="EMBL" id="JBHUHP010000008">
    <property type="protein sequence ID" value="MFD2091483.1"/>
    <property type="molecule type" value="Genomic_DNA"/>
</dbReference>
<feature type="compositionally biased region" description="Gly residues" evidence="1">
    <location>
        <begin position="172"/>
        <end position="184"/>
    </location>
</feature>
<proteinExistence type="predicted"/>
<evidence type="ECO:0000256" key="1">
    <source>
        <dbReference type="SAM" id="MobiDB-lite"/>
    </source>
</evidence>
<gene>
    <name evidence="2" type="ORF">ACFSHS_07820</name>
</gene>
<sequence>MEPVEPGKVQGPLIGRWTYRSFVGNPDIDADFGSLEFGRGELIVEYLCPGTFIGRLIFDDAYQFRLQGVATPGDPPTLRFRGIGDADDSAGQIYDYFGCLMPLWSYPTRKRLVIVGSTVRAVAHNGQAAFAGQAASFIAIKRDVYWEPPPTPGQQPAQQPAPAQPTEPTGPAEGGEGAETGTGDAGTAPAAEEPGTPTETEDTGTPEGEEAGEGGGGKSSRRRAR</sequence>
<organism evidence="2 3">
    <name type="scientific">Blastococcus deserti</name>
    <dbReference type="NCBI Taxonomy" id="2259033"/>
    <lineage>
        <taxon>Bacteria</taxon>
        <taxon>Bacillati</taxon>
        <taxon>Actinomycetota</taxon>
        <taxon>Actinomycetes</taxon>
        <taxon>Geodermatophilales</taxon>
        <taxon>Geodermatophilaceae</taxon>
        <taxon>Blastococcus</taxon>
    </lineage>
</organism>
<dbReference type="RefSeq" id="WP_376873810.1">
    <property type="nucleotide sequence ID" value="NZ_JBHUHP010000008.1"/>
</dbReference>
<protein>
    <submittedName>
        <fullName evidence="2">Uncharacterized protein</fullName>
    </submittedName>
</protein>